<organism evidence="1 2">
    <name type="scientific">Austropuccinia psidii MF-1</name>
    <dbReference type="NCBI Taxonomy" id="1389203"/>
    <lineage>
        <taxon>Eukaryota</taxon>
        <taxon>Fungi</taxon>
        <taxon>Dikarya</taxon>
        <taxon>Basidiomycota</taxon>
        <taxon>Pucciniomycotina</taxon>
        <taxon>Pucciniomycetes</taxon>
        <taxon>Pucciniales</taxon>
        <taxon>Sphaerophragmiaceae</taxon>
        <taxon>Austropuccinia</taxon>
    </lineage>
</organism>
<dbReference type="OrthoDB" id="125121at2759"/>
<sequence>MNDAFDYAKQQWDQSHKVPDFKVGDLVLASTLNLNNIKGQKKLKYSYVGPLVIVSLHGTNAVQVEWSGELQIKNPTFPVSLISPHHPAEE</sequence>
<name>A0A9Q3EPI6_9BASI</name>
<reference evidence="1" key="1">
    <citation type="submission" date="2021-03" db="EMBL/GenBank/DDBJ databases">
        <title>Draft genome sequence of rust myrtle Austropuccinia psidii MF-1, a brazilian biotype.</title>
        <authorList>
            <person name="Quecine M.C."/>
            <person name="Pachon D.M.R."/>
            <person name="Bonatelli M.L."/>
            <person name="Correr F.H."/>
            <person name="Franceschini L.M."/>
            <person name="Leite T.F."/>
            <person name="Margarido G.R.A."/>
            <person name="Almeida C.A."/>
            <person name="Ferrarezi J.A."/>
            <person name="Labate C.A."/>
        </authorList>
    </citation>
    <scope>NUCLEOTIDE SEQUENCE</scope>
    <source>
        <strain evidence="1">MF-1</strain>
    </source>
</reference>
<accession>A0A9Q3EPI6</accession>
<dbReference type="EMBL" id="AVOT02032259">
    <property type="protein sequence ID" value="MBW0526006.1"/>
    <property type="molecule type" value="Genomic_DNA"/>
</dbReference>
<protein>
    <submittedName>
        <fullName evidence="1">Uncharacterized protein</fullName>
    </submittedName>
</protein>
<gene>
    <name evidence="1" type="ORF">O181_065721</name>
</gene>
<dbReference type="Proteomes" id="UP000765509">
    <property type="component" value="Unassembled WGS sequence"/>
</dbReference>
<comment type="caution">
    <text evidence="1">The sequence shown here is derived from an EMBL/GenBank/DDBJ whole genome shotgun (WGS) entry which is preliminary data.</text>
</comment>
<dbReference type="AlphaFoldDB" id="A0A9Q3EPI6"/>
<keyword evidence="2" id="KW-1185">Reference proteome</keyword>
<evidence type="ECO:0000313" key="1">
    <source>
        <dbReference type="EMBL" id="MBW0526006.1"/>
    </source>
</evidence>
<proteinExistence type="predicted"/>
<evidence type="ECO:0000313" key="2">
    <source>
        <dbReference type="Proteomes" id="UP000765509"/>
    </source>
</evidence>